<evidence type="ECO:0000259" key="2">
    <source>
        <dbReference type="Pfam" id="PF07583"/>
    </source>
</evidence>
<feature type="transmembrane region" description="Helical" evidence="1">
    <location>
        <begin position="59"/>
        <end position="80"/>
    </location>
</feature>
<keyword evidence="1" id="KW-0472">Membrane</keyword>
<name>A0ABX5XMN8_9BACT</name>
<dbReference type="InterPro" id="IPR022655">
    <property type="entry name" value="DUF1553"/>
</dbReference>
<dbReference type="Pfam" id="PF07583">
    <property type="entry name" value="PSCyt2"/>
    <property type="match status" value="1"/>
</dbReference>
<proteinExistence type="predicted"/>
<organism evidence="4 5">
    <name type="scientific">Stieleria magnilauensis</name>
    <dbReference type="NCBI Taxonomy" id="2527963"/>
    <lineage>
        <taxon>Bacteria</taxon>
        <taxon>Pseudomonadati</taxon>
        <taxon>Planctomycetota</taxon>
        <taxon>Planctomycetia</taxon>
        <taxon>Pirellulales</taxon>
        <taxon>Pirellulaceae</taxon>
        <taxon>Stieleria</taxon>
    </lineage>
</organism>
<sequence length="581" mass="65015">MLTSRRPGYESAASNRPNSFVLIEVPGSLSLILLSLNLRAWRHDKWYNTIAMPHFSIGLMMRIVCIHCVLALIVSIGSVARCGETTGDRFASPSDRVDQYLSESWQETATRPSPRSGDAEFCRRAWLDLAGVAPPVWQLRRFLADPSIDKREQLIESLLSSSRFATHMAHRWNEFLLPAETSDDRQVDAAALHAWLRKQFLNNTPYDHLVGGFLTAGGKSDQGPAIFYTSRNLEPVKLAAATSRLFMGVQLECAQCHDHPFARWTQDDFWSFAAFFAQLQLSETNLRGGGQAIEDRSGAEVMFPDSDRVMAPRYPGATSPPEADPTDFRRRQLTIWLASRNNPYFARAAANRVWAHLFGRGLVDPVDAMDSSNPPSHPELLQYLADYLVEHRFDLRELYRMLTRTKVYHRTSAISEGQQPRADAFAAMNVKTLSASQYFDSLHQNVLLGRFNAAVDSPQAEQAVRDEFLRRMKAPEAAPSDYPHGVVQVLGMMNGPEMLVATAKEQSGLIASMEAPFFSDSDRIETLFLACLSRPPSETELQQFLAYLNEASAEPSSPSSSARLSDLTWILLNTAECFVCP</sequence>
<reference evidence="4 5" key="1">
    <citation type="submission" date="2019-02" db="EMBL/GenBank/DDBJ databases">
        <title>Deep-cultivation of Planctomycetes and their phenomic and genomic characterization uncovers novel biology.</title>
        <authorList>
            <person name="Wiegand S."/>
            <person name="Jogler M."/>
            <person name="Boedeker C."/>
            <person name="Pinto D."/>
            <person name="Vollmers J."/>
            <person name="Rivas-Marin E."/>
            <person name="Kohn T."/>
            <person name="Peeters S.H."/>
            <person name="Heuer A."/>
            <person name="Rast P."/>
            <person name="Oberbeckmann S."/>
            <person name="Bunk B."/>
            <person name="Jeske O."/>
            <person name="Meyerdierks A."/>
            <person name="Storesund J.E."/>
            <person name="Kallscheuer N."/>
            <person name="Luecker S."/>
            <person name="Lage O.M."/>
            <person name="Pohl T."/>
            <person name="Merkel B.J."/>
            <person name="Hornburger P."/>
            <person name="Mueller R.-W."/>
            <person name="Bruemmer F."/>
            <person name="Labrenz M."/>
            <person name="Spormann A.M."/>
            <person name="Op den Camp H."/>
            <person name="Overmann J."/>
            <person name="Amann R."/>
            <person name="Jetten M.S.M."/>
            <person name="Mascher T."/>
            <person name="Medema M.H."/>
            <person name="Devos D.P."/>
            <person name="Kaster A.-K."/>
            <person name="Ovreas L."/>
            <person name="Rohde M."/>
            <person name="Galperin M.Y."/>
            <person name="Jogler C."/>
        </authorList>
    </citation>
    <scope>NUCLEOTIDE SEQUENCE [LARGE SCALE GENOMIC DNA]</scope>
    <source>
        <strain evidence="4 5">TBK1r</strain>
    </source>
</reference>
<dbReference type="Proteomes" id="UP000318081">
    <property type="component" value="Chromosome"/>
</dbReference>
<protein>
    <recommendedName>
        <fullName evidence="6">DUF1553 domain-containing protein</fullName>
    </recommendedName>
</protein>
<dbReference type="InterPro" id="IPR011444">
    <property type="entry name" value="DUF1549"/>
</dbReference>
<keyword evidence="1" id="KW-0812">Transmembrane</keyword>
<evidence type="ECO:0008006" key="6">
    <source>
        <dbReference type="Google" id="ProtNLM"/>
    </source>
</evidence>
<dbReference type="Pfam" id="PF07587">
    <property type="entry name" value="PSD1"/>
    <property type="match status" value="1"/>
</dbReference>
<dbReference type="EMBL" id="CP036432">
    <property type="protein sequence ID" value="QDV81871.1"/>
    <property type="molecule type" value="Genomic_DNA"/>
</dbReference>
<keyword evidence="5" id="KW-1185">Reference proteome</keyword>
<evidence type="ECO:0000313" key="5">
    <source>
        <dbReference type="Proteomes" id="UP000318081"/>
    </source>
</evidence>
<dbReference type="PANTHER" id="PTHR35889:SF3">
    <property type="entry name" value="F-BOX DOMAIN-CONTAINING PROTEIN"/>
    <property type="match status" value="1"/>
</dbReference>
<keyword evidence="1" id="KW-1133">Transmembrane helix</keyword>
<feature type="domain" description="DUF1549" evidence="2">
    <location>
        <begin position="97"/>
        <end position="279"/>
    </location>
</feature>
<dbReference type="PANTHER" id="PTHR35889">
    <property type="entry name" value="CYCLOINULO-OLIGOSACCHARIDE FRUCTANOTRANSFERASE-RELATED"/>
    <property type="match status" value="1"/>
</dbReference>
<accession>A0ABX5XMN8</accession>
<feature type="transmembrane region" description="Helical" evidence="1">
    <location>
        <begin position="20"/>
        <end position="38"/>
    </location>
</feature>
<evidence type="ECO:0000313" key="4">
    <source>
        <dbReference type="EMBL" id="QDV81871.1"/>
    </source>
</evidence>
<gene>
    <name evidence="4" type="ORF">TBK1r_07930</name>
</gene>
<evidence type="ECO:0000256" key="1">
    <source>
        <dbReference type="SAM" id="Phobius"/>
    </source>
</evidence>
<feature type="domain" description="DUF1553" evidence="3">
    <location>
        <begin position="329"/>
        <end position="444"/>
    </location>
</feature>
<evidence type="ECO:0000259" key="3">
    <source>
        <dbReference type="Pfam" id="PF07587"/>
    </source>
</evidence>